<dbReference type="GO" id="GO:0005980">
    <property type="term" value="P:glycogen catabolic process"/>
    <property type="evidence" value="ECO:0007669"/>
    <property type="project" value="InterPro"/>
</dbReference>
<dbReference type="Pfam" id="PF12439">
    <property type="entry name" value="GDE_N"/>
    <property type="match status" value="1"/>
</dbReference>
<dbReference type="PANTHER" id="PTHR10569:SF2">
    <property type="entry name" value="GLYCOGEN DEBRANCHING ENZYME"/>
    <property type="match status" value="1"/>
</dbReference>
<dbReference type="InterPro" id="IPR032790">
    <property type="entry name" value="GDE_C"/>
</dbReference>
<dbReference type="InterPro" id="IPR012341">
    <property type="entry name" value="6hp_glycosidase-like_sf"/>
</dbReference>
<feature type="domain" description="Glycogen debranching enzyme C-terminal" evidence="1">
    <location>
        <begin position="307"/>
        <end position="619"/>
    </location>
</feature>
<protein>
    <recommendedName>
        <fullName evidence="4">Glycogen debranching protein</fullName>
    </recommendedName>
</protein>
<evidence type="ECO:0000259" key="1">
    <source>
        <dbReference type="Pfam" id="PF06202"/>
    </source>
</evidence>
<dbReference type="InterPro" id="IPR008928">
    <property type="entry name" value="6-hairpin_glycosidase_sf"/>
</dbReference>
<reference evidence="3" key="1">
    <citation type="journal article" date="2020" name="mSystems">
        <title>Genome- and Community-Level Interaction Insights into Carbon Utilization and Element Cycling Functions of Hydrothermarchaeota in Hydrothermal Sediment.</title>
        <authorList>
            <person name="Zhou Z."/>
            <person name="Liu Y."/>
            <person name="Xu W."/>
            <person name="Pan J."/>
            <person name="Luo Z.H."/>
            <person name="Li M."/>
        </authorList>
    </citation>
    <scope>NUCLEOTIDE SEQUENCE [LARGE SCALE GENOMIC DNA]</scope>
    <source>
        <strain evidence="3">HyVt-577</strain>
    </source>
</reference>
<feature type="domain" description="Glycogen debranching enzyme bacterial and archaeal type N-terminal" evidence="2">
    <location>
        <begin position="19"/>
        <end position="234"/>
    </location>
</feature>
<comment type="caution">
    <text evidence="3">The sequence shown here is derived from an EMBL/GenBank/DDBJ whole genome shotgun (WGS) entry which is preliminary data.</text>
</comment>
<dbReference type="Pfam" id="PF06202">
    <property type="entry name" value="GDE_C"/>
    <property type="match status" value="1"/>
</dbReference>
<dbReference type="InterPro" id="IPR010401">
    <property type="entry name" value="AGL/Gdb1"/>
</dbReference>
<dbReference type="Gene3D" id="1.50.10.10">
    <property type="match status" value="1"/>
</dbReference>
<dbReference type="Proteomes" id="UP000885779">
    <property type="component" value="Unassembled WGS sequence"/>
</dbReference>
<evidence type="ECO:0000313" key="3">
    <source>
        <dbReference type="EMBL" id="HGY55893.1"/>
    </source>
</evidence>
<dbReference type="PANTHER" id="PTHR10569">
    <property type="entry name" value="GLYCOGEN DEBRANCHING ENZYME"/>
    <property type="match status" value="1"/>
</dbReference>
<evidence type="ECO:0000259" key="2">
    <source>
        <dbReference type="Pfam" id="PF12439"/>
    </source>
</evidence>
<organism evidence="3">
    <name type="scientific">Caldithrix abyssi</name>
    <dbReference type="NCBI Taxonomy" id="187145"/>
    <lineage>
        <taxon>Bacteria</taxon>
        <taxon>Pseudomonadati</taxon>
        <taxon>Calditrichota</taxon>
        <taxon>Calditrichia</taxon>
        <taxon>Calditrichales</taxon>
        <taxon>Calditrichaceae</taxon>
        <taxon>Caldithrix</taxon>
    </lineage>
</organism>
<dbReference type="InterPro" id="IPR024742">
    <property type="entry name" value="Glycogen_debranch_N"/>
</dbReference>
<name>A0A7V4WVH7_CALAY</name>
<dbReference type="GO" id="GO:0004134">
    <property type="term" value="F:4-alpha-glucanotransferase activity"/>
    <property type="evidence" value="ECO:0007669"/>
    <property type="project" value="InterPro"/>
</dbReference>
<dbReference type="GO" id="GO:0004135">
    <property type="term" value="F:amylo-alpha-1,6-glucosidase activity"/>
    <property type="evidence" value="ECO:0007669"/>
    <property type="project" value="InterPro"/>
</dbReference>
<dbReference type="EMBL" id="DRQG01000086">
    <property type="protein sequence ID" value="HGY55893.1"/>
    <property type="molecule type" value="Genomic_DNA"/>
</dbReference>
<sequence>MPEFNRKILSEIQTAQNYEWLEQNQLGAYASSSILGMNTRREHGLYVVPHKEAGKKVVLLAKLEESVFIDNQLYELSVNRYTDHIFPQGYQYLEEMRTDPFPHFEFKVDDRIIHKTLFIQNDRNYLYIRYELKNQGKPVKLVIKPFIACRYSDFLADEIQGYNTDSYLGQNLVRWAPRPDMPELNVCYNKGDFTAATLWYHGFYYPQSDDRYKYNSEDLLNPGFFEVTLNPYENLDMMFSTDDLNDFDLDYEAAYRKERELRQQSEQIAKENKAFPFYFGTELKGAVQADNEIPVVTSIMENSPEMRGTLLSLPGLLLSEKNYSAFKTIYTKIGGLLREGLLPINWEADEDQRRYGMADLSLWYIYIGYLYLKESGDTEFFTNGVSAYFNEIYDRYSKGTSYNIYEDKDGLIFCGDKTTRSSWIPLYAKNGESLRYGKLLEVNALWYNALRILAYINESLGKKRLKSRFEKHAKQVRESFNSVFINETDSAFYDFVRHEDKNNAFRFVQIIPFVLPYFIVEDHLGKNIFERIDRELVTPYGLRAASLKNTGQSDMINLARSSTDSYSKAIWPWTIMFYLQAGYNNNYNSSHAEQTLSHFFEPILKLRKRGLLGYIAEAVFVDSHVTEAGIRDYIPALAALKWSAYLIEKWKKEKSRKNKSQRSS</sequence>
<gene>
    <name evidence="3" type="ORF">ENK44_09335</name>
</gene>
<accession>A0A7V4WVH7</accession>
<dbReference type="AlphaFoldDB" id="A0A7V4WVH7"/>
<dbReference type="SUPFAM" id="SSF48208">
    <property type="entry name" value="Six-hairpin glycosidases"/>
    <property type="match status" value="1"/>
</dbReference>
<evidence type="ECO:0008006" key="4">
    <source>
        <dbReference type="Google" id="ProtNLM"/>
    </source>
</evidence>
<proteinExistence type="predicted"/>